<comment type="caution">
    <text evidence="1">The sequence shown here is derived from an EMBL/GenBank/DDBJ whole genome shotgun (WGS) entry which is preliminary data.</text>
</comment>
<name>A0ACC7MTI6_9PSED</name>
<proteinExistence type="predicted"/>
<organism evidence="1 2">
    <name type="scientific">Pseudomonas neuropathica</name>
    <dbReference type="NCBI Taxonomy" id="2730425"/>
    <lineage>
        <taxon>Bacteria</taxon>
        <taxon>Pseudomonadati</taxon>
        <taxon>Pseudomonadota</taxon>
        <taxon>Gammaproteobacteria</taxon>
        <taxon>Pseudomonadales</taxon>
        <taxon>Pseudomonadaceae</taxon>
        <taxon>Pseudomonas</taxon>
    </lineage>
</organism>
<reference evidence="1" key="1">
    <citation type="submission" date="2024-11" db="EMBL/GenBank/DDBJ databases">
        <authorList>
            <person name="Lucas J.A."/>
        </authorList>
    </citation>
    <scope>NUCLEOTIDE SEQUENCE</scope>
    <source>
        <strain evidence="1">Z 8.8</strain>
    </source>
</reference>
<evidence type="ECO:0000313" key="1">
    <source>
        <dbReference type="EMBL" id="MFK9081600.1"/>
    </source>
</evidence>
<gene>
    <name evidence="1" type="ORF">ACJEBM_13060</name>
</gene>
<keyword evidence="2" id="KW-1185">Reference proteome</keyword>
<dbReference type="EMBL" id="JBJHQE010000020">
    <property type="protein sequence ID" value="MFK9081600.1"/>
    <property type="molecule type" value="Genomic_DNA"/>
</dbReference>
<protein>
    <submittedName>
        <fullName evidence="1">Uncharacterized protein</fullName>
    </submittedName>
</protein>
<sequence>MLNNEGSLSVEESNDLVGWRIARRQSLMPNVARMQKLATVEVSSPTKELDAVVLGNTLVGYGDNVSLENMEIIENIIKFSKMEATLEVPGDKKPKEWHRAFLNCMEDLGCYVPDSGYVEHSRSAVQLTMANIVTDIIKSGIDAAKAAIPGATVLGAVADSTLDALKKEPETIKVFNYEVTKTKGVKLAILPCEQLKNGLVLIMLSSIDSNADKDDGKVVFLDWKTSDLNTFRAASFVTFNPLRYSHVKQEIEAVLGLHQSTQLVKRFQRRKRTQ</sequence>
<accession>A0ACC7MTI6</accession>
<dbReference type="Proteomes" id="UP001622950">
    <property type="component" value="Unassembled WGS sequence"/>
</dbReference>
<evidence type="ECO:0000313" key="2">
    <source>
        <dbReference type="Proteomes" id="UP001622950"/>
    </source>
</evidence>